<dbReference type="Gene3D" id="1.10.10.1150">
    <property type="entry name" value="Coenzyme PQQ synthesis protein D (PqqD)"/>
    <property type="match status" value="1"/>
</dbReference>
<dbReference type="Proteomes" id="UP000468943">
    <property type="component" value="Unassembled WGS sequence"/>
</dbReference>
<dbReference type="EMBL" id="WTYS01000001">
    <property type="protein sequence ID" value="MXO57654.1"/>
    <property type="molecule type" value="Genomic_DNA"/>
</dbReference>
<protein>
    <submittedName>
        <fullName evidence="1">PqqD family peptide modification chaperone</fullName>
    </submittedName>
</protein>
<sequence>MTLEIREESVFAKPDSVLQTEVEQKTILMSTDNGKFIELNGQGSAIWGLIDGNRNAGEIHKILCARHDVAPEECEQDLYAFLSGLQEVTLIELTK</sequence>
<dbReference type="InterPro" id="IPR008792">
    <property type="entry name" value="PQQD"/>
</dbReference>
<gene>
    <name evidence="1" type="ORF">GRI36_12265</name>
</gene>
<dbReference type="AlphaFoldDB" id="A0A6I4SPG1"/>
<name>A0A6I4SPG1_9SPHN</name>
<reference evidence="1 2" key="1">
    <citation type="submission" date="2019-12" db="EMBL/GenBank/DDBJ databases">
        <title>Genomic-based taxomic classification of the family Erythrobacteraceae.</title>
        <authorList>
            <person name="Xu L."/>
        </authorList>
    </citation>
    <scope>NUCLEOTIDE SEQUENCE [LARGE SCALE GENOMIC DNA]</scope>
    <source>
        <strain evidence="1 2">JCM 17802</strain>
    </source>
</reference>
<evidence type="ECO:0000313" key="1">
    <source>
        <dbReference type="EMBL" id="MXO57654.1"/>
    </source>
</evidence>
<dbReference type="Pfam" id="PF05402">
    <property type="entry name" value="PqqD"/>
    <property type="match status" value="1"/>
</dbReference>
<comment type="caution">
    <text evidence="1">The sequence shown here is derived from an EMBL/GenBank/DDBJ whole genome shotgun (WGS) entry which is preliminary data.</text>
</comment>
<dbReference type="OrthoDB" id="8686088at2"/>
<dbReference type="InterPro" id="IPR041881">
    <property type="entry name" value="PqqD_sf"/>
</dbReference>
<keyword evidence="2" id="KW-1185">Reference proteome</keyword>
<evidence type="ECO:0000313" key="2">
    <source>
        <dbReference type="Proteomes" id="UP000468943"/>
    </source>
</evidence>
<accession>A0A6I4SPG1</accession>
<proteinExistence type="predicted"/>
<organism evidence="1 2">
    <name type="scientific">Pontixanthobacter gangjinensis</name>
    <dbReference type="NCBI Taxonomy" id="1028742"/>
    <lineage>
        <taxon>Bacteria</taxon>
        <taxon>Pseudomonadati</taxon>
        <taxon>Pseudomonadota</taxon>
        <taxon>Alphaproteobacteria</taxon>
        <taxon>Sphingomonadales</taxon>
        <taxon>Erythrobacteraceae</taxon>
        <taxon>Pontixanthobacter</taxon>
    </lineage>
</organism>
<dbReference type="RefSeq" id="WP_160598710.1">
    <property type="nucleotide sequence ID" value="NZ_WTYS01000001.1"/>
</dbReference>